<feature type="transmembrane region" description="Helical" evidence="2">
    <location>
        <begin position="155"/>
        <end position="180"/>
    </location>
</feature>
<dbReference type="EMBL" id="CP003653">
    <property type="protein sequence ID" value="AFZ35427.1"/>
    <property type="molecule type" value="Genomic_DNA"/>
</dbReference>
<feature type="transmembrane region" description="Helical" evidence="2">
    <location>
        <begin position="270"/>
        <end position="290"/>
    </location>
</feature>
<feature type="transmembrane region" description="Helical" evidence="2">
    <location>
        <begin position="101"/>
        <end position="119"/>
    </location>
</feature>
<keyword evidence="2" id="KW-0812">Transmembrane</keyword>
<dbReference type="GO" id="GO:0016020">
    <property type="term" value="C:membrane"/>
    <property type="evidence" value="ECO:0007669"/>
    <property type="project" value="InterPro"/>
</dbReference>
<feature type="transmembrane region" description="Helical" evidence="2">
    <location>
        <begin position="69"/>
        <end position="89"/>
    </location>
</feature>
<evidence type="ECO:0000313" key="5">
    <source>
        <dbReference type="Proteomes" id="UP000010473"/>
    </source>
</evidence>
<dbReference type="Proteomes" id="UP000010473">
    <property type="component" value="Chromosome"/>
</dbReference>
<name>K9XUT3_STAC7</name>
<gene>
    <name evidence="4" type="ordered locus">Sta7437_1871</name>
</gene>
<keyword evidence="2" id="KW-1133">Transmembrane helix</keyword>
<comment type="similarity">
    <text evidence="1">Belongs to the EamA transporter family.</text>
</comment>
<dbReference type="InterPro" id="IPR000620">
    <property type="entry name" value="EamA_dom"/>
</dbReference>
<dbReference type="AlphaFoldDB" id="K9XUT3"/>
<dbReference type="PANTHER" id="PTHR22911">
    <property type="entry name" value="ACYL-MALONYL CONDENSING ENZYME-RELATED"/>
    <property type="match status" value="1"/>
</dbReference>
<keyword evidence="2" id="KW-0472">Membrane</keyword>
<dbReference type="HOGENOM" id="CLU_058789_2_0_3"/>
<dbReference type="eggNOG" id="COG0697">
    <property type="taxonomic scope" value="Bacteria"/>
</dbReference>
<feature type="domain" description="EamA" evidence="3">
    <location>
        <begin position="8"/>
        <end position="142"/>
    </location>
</feature>
<feature type="domain" description="EamA" evidence="3">
    <location>
        <begin position="157"/>
        <end position="312"/>
    </location>
</feature>
<dbReference type="PATRIC" id="fig|111780.3.peg.1956"/>
<protein>
    <recommendedName>
        <fullName evidence="3">EamA domain-containing protein</fullName>
    </recommendedName>
</protein>
<evidence type="ECO:0000256" key="2">
    <source>
        <dbReference type="SAM" id="Phobius"/>
    </source>
</evidence>
<reference evidence="5" key="1">
    <citation type="journal article" date="2013" name="Proc. Natl. Acad. Sci. U.S.A.">
        <title>Improving the coverage of the cyanobacterial phylum using diversity-driven genome sequencing.</title>
        <authorList>
            <person name="Shih P.M."/>
            <person name="Wu D."/>
            <person name="Latifi A."/>
            <person name="Axen S.D."/>
            <person name="Fewer D.P."/>
            <person name="Talla E."/>
            <person name="Calteau A."/>
            <person name="Cai F."/>
            <person name="Tandeau de Marsac N."/>
            <person name="Rippka R."/>
            <person name="Herdman M."/>
            <person name="Sivonen K."/>
            <person name="Coursin T."/>
            <person name="Laurent T."/>
            <person name="Goodwin L."/>
            <person name="Nolan M."/>
            <person name="Davenport K.W."/>
            <person name="Han C.S."/>
            <person name="Rubin E.M."/>
            <person name="Eisen J.A."/>
            <person name="Woyke T."/>
            <person name="Gugger M."/>
            <person name="Kerfeld C.A."/>
        </authorList>
    </citation>
    <scope>NUCLEOTIDE SEQUENCE [LARGE SCALE GENOMIC DNA]</scope>
    <source>
        <strain evidence="5">ATCC 29371 / PCC 7437</strain>
    </source>
</reference>
<dbReference type="PANTHER" id="PTHR22911:SF137">
    <property type="entry name" value="SOLUTE CARRIER FAMILY 35 MEMBER G2-RELATED"/>
    <property type="match status" value="1"/>
</dbReference>
<dbReference type="KEGG" id="scs:Sta7437_1871"/>
<evidence type="ECO:0000259" key="3">
    <source>
        <dbReference type="Pfam" id="PF00892"/>
    </source>
</evidence>
<evidence type="ECO:0000313" key="4">
    <source>
        <dbReference type="EMBL" id="AFZ35427.1"/>
    </source>
</evidence>
<feature type="transmembrane region" description="Helical" evidence="2">
    <location>
        <begin position="192"/>
        <end position="211"/>
    </location>
</feature>
<evidence type="ECO:0000256" key="1">
    <source>
        <dbReference type="ARBA" id="ARBA00007362"/>
    </source>
</evidence>
<dbReference type="Pfam" id="PF00892">
    <property type="entry name" value="EamA"/>
    <property type="match status" value="2"/>
</dbReference>
<dbReference type="RefSeq" id="WP_015193098.1">
    <property type="nucleotide sequence ID" value="NC_019748.1"/>
</dbReference>
<dbReference type="InterPro" id="IPR037185">
    <property type="entry name" value="EmrE-like"/>
</dbReference>
<sequence>MNLLTDFPGEIAALTAACLWAVASVVYGLVGQKIPPLLLNFIKGIIAIAFILITLVWQTEAIPNFPVFPTTLLLVSGLIGIGLGDTAYFAAINHLGARRTLLLETLAPPMSAGFALIFIGEQLNTIAWCGIFLTLLGVAWVISERNPVANNSHNLKIGIIWGLLAALAQAIGAVLSRFALIDSNISPLWSTLLRLVAGTVIVSLLLLFTAVNQIKSVIKQRVSAAMPFRSFFSTKTFASLVGTIILASFASTYLGIWLQQISLKFTSTGIAQTLLSTSPLFILPIALALGEKVSLRAILGVLVAVAGIGLLFIN</sequence>
<feature type="transmembrane region" description="Helical" evidence="2">
    <location>
        <begin position="236"/>
        <end position="258"/>
    </location>
</feature>
<feature type="transmembrane region" description="Helical" evidence="2">
    <location>
        <begin position="297"/>
        <end position="313"/>
    </location>
</feature>
<feature type="transmembrane region" description="Helical" evidence="2">
    <location>
        <begin position="37"/>
        <end position="57"/>
    </location>
</feature>
<dbReference type="STRING" id="111780.Sta7437_1871"/>
<feature type="transmembrane region" description="Helical" evidence="2">
    <location>
        <begin position="125"/>
        <end position="143"/>
    </location>
</feature>
<keyword evidence="5" id="KW-1185">Reference proteome</keyword>
<accession>K9XUT3</accession>
<feature type="transmembrane region" description="Helical" evidence="2">
    <location>
        <begin position="12"/>
        <end position="30"/>
    </location>
</feature>
<organism evidence="4 5">
    <name type="scientific">Stanieria cyanosphaera (strain ATCC 29371 / PCC 7437)</name>
    <dbReference type="NCBI Taxonomy" id="111780"/>
    <lineage>
        <taxon>Bacteria</taxon>
        <taxon>Bacillati</taxon>
        <taxon>Cyanobacteriota</taxon>
        <taxon>Cyanophyceae</taxon>
        <taxon>Pleurocapsales</taxon>
        <taxon>Dermocarpellaceae</taxon>
        <taxon>Stanieria</taxon>
    </lineage>
</organism>
<proteinExistence type="inferred from homology"/>
<dbReference type="SUPFAM" id="SSF103481">
    <property type="entry name" value="Multidrug resistance efflux transporter EmrE"/>
    <property type="match status" value="2"/>
</dbReference>